<evidence type="ECO:0000313" key="1">
    <source>
        <dbReference type="EMBL" id="PZO97745.1"/>
    </source>
</evidence>
<reference evidence="1 2" key="1">
    <citation type="submission" date="2017-11" db="EMBL/GenBank/DDBJ databases">
        <title>Infants hospitalized years apart are colonized by the same room-sourced microbial strains.</title>
        <authorList>
            <person name="Brooks B."/>
            <person name="Olm M.R."/>
            <person name="Firek B.A."/>
            <person name="Baker R."/>
            <person name="Thomas B.C."/>
            <person name="Morowitz M.J."/>
            <person name="Banfield J.F."/>
        </authorList>
    </citation>
    <scope>NUCLEOTIDE SEQUENCE [LARGE SCALE GENOMIC DNA]</scope>
    <source>
        <strain evidence="1">S2_012_000_R3_87</strain>
    </source>
</reference>
<sequence length="138" mass="15502">MSAIINATPALRFIEDLNGALYRCGYDSTVDSLHQANPEKDQWNLHLTVTPHTLTGKCARIALQLDNIAENGRTARVELDHLKLEPRDSRKVRDSLRREIESHSTRSEMGMYTTHLGYIVSDTLDEAGVDRGLAKSKK</sequence>
<dbReference type="EMBL" id="QFNY01000370">
    <property type="protein sequence ID" value="PZO97745.1"/>
    <property type="molecule type" value="Genomic_DNA"/>
</dbReference>
<accession>A0A2W5CRR0</accession>
<protein>
    <submittedName>
        <fullName evidence="1">Uncharacterized protein</fullName>
    </submittedName>
</protein>
<comment type="caution">
    <text evidence="1">The sequence shown here is derived from an EMBL/GenBank/DDBJ whole genome shotgun (WGS) entry which is preliminary data.</text>
</comment>
<proteinExistence type="predicted"/>
<evidence type="ECO:0000313" key="2">
    <source>
        <dbReference type="Proteomes" id="UP000249451"/>
    </source>
</evidence>
<gene>
    <name evidence="1" type="ORF">DI609_12420</name>
</gene>
<name>A0A2W5CRR0_9CORY</name>
<organism evidence="1 2">
    <name type="scientific">Corynebacterium urealyticum</name>
    <dbReference type="NCBI Taxonomy" id="43771"/>
    <lineage>
        <taxon>Bacteria</taxon>
        <taxon>Bacillati</taxon>
        <taxon>Actinomycetota</taxon>
        <taxon>Actinomycetes</taxon>
        <taxon>Mycobacteriales</taxon>
        <taxon>Corynebacteriaceae</taxon>
        <taxon>Corynebacterium</taxon>
    </lineage>
</organism>
<dbReference type="AlphaFoldDB" id="A0A2W5CRR0"/>
<dbReference type="Proteomes" id="UP000249451">
    <property type="component" value="Unassembled WGS sequence"/>
</dbReference>